<dbReference type="SUPFAM" id="SSF50249">
    <property type="entry name" value="Nucleic acid-binding proteins"/>
    <property type="match status" value="1"/>
</dbReference>
<dbReference type="PANTHER" id="PTHR45674:SF4">
    <property type="entry name" value="DNA LIGASE 1"/>
    <property type="match status" value="1"/>
</dbReference>
<dbReference type="InterPro" id="IPR012310">
    <property type="entry name" value="DNA_ligase_ATP-dep_cent"/>
</dbReference>
<dbReference type="GO" id="GO:0006281">
    <property type="term" value="P:DNA repair"/>
    <property type="evidence" value="ECO:0007669"/>
    <property type="project" value="InterPro"/>
</dbReference>
<evidence type="ECO:0000313" key="5">
    <source>
        <dbReference type="EMBL" id="TCP24481.1"/>
    </source>
</evidence>
<evidence type="ECO:0000256" key="3">
    <source>
        <dbReference type="ARBA" id="ARBA00034003"/>
    </source>
</evidence>
<organism evidence="5 6">
    <name type="scientific">Scopulibacillus darangshiensis</name>
    <dbReference type="NCBI Taxonomy" id="442528"/>
    <lineage>
        <taxon>Bacteria</taxon>
        <taxon>Bacillati</taxon>
        <taxon>Bacillota</taxon>
        <taxon>Bacilli</taxon>
        <taxon>Bacillales</taxon>
        <taxon>Sporolactobacillaceae</taxon>
        <taxon>Scopulibacillus</taxon>
    </lineage>
</organism>
<reference evidence="5 6" key="1">
    <citation type="submission" date="2019-03" db="EMBL/GenBank/DDBJ databases">
        <title>Genomic Encyclopedia of Type Strains, Phase IV (KMG-IV): sequencing the most valuable type-strain genomes for metagenomic binning, comparative biology and taxonomic classification.</title>
        <authorList>
            <person name="Goeker M."/>
        </authorList>
    </citation>
    <scope>NUCLEOTIDE SEQUENCE [LARGE SCALE GENOMIC DNA]</scope>
    <source>
        <strain evidence="5 6">DSM 19377</strain>
    </source>
</reference>
<feature type="domain" description="ATP-dependent DNA ligase family profile" evidence="4">
    <location>
        <begin position="101"/>
        <end position="218"/>
    </location>
</feature>
<keyword evidence="2 5" id="KW-0436">Ligase</keyword>
<dbReference type="SUPFAM" id="SSF56091">
    <property type="entry name" value="DNA ligase/mRNA capping enzyme, catalytic domain"/>
    <property type="match status" value="1"/>
</dbReference>
<protein>
    <submittedName>
        <fullName evidence="5">DNA ligase-1</fullName>
    </submittedName>
</protein>
<proteinExistence type="inferred from homology"/>
<dbReference type="Gene3D" id="3.30.470.30">
    <property type="entry name" value="DNA ligase/mRNA capping enzyme"/>
    <property type="match status" value="1"/>
</dbReference>
<dbReference type="Proteomes" id="UP000295416">
    <property type="component" value="Unassembled WGS sequence"/>
</dbReference>
<dbReference type="OrthoDB" id="5503604at2"/>
<dbReference type="RefSeq" id="WP_132747036.1">
    <property type="nucleotide sequence ID" value="NZ_SLXK01000025.1"/>
</dbReference>
<accession>A0A4R2NSG0</accession>
<dbReference type="PANTHER" id="PTHR45674">
    <property type="entry name" value="DNA LIGASE 1/3 FAMILY MEMBER"/>
    <property type="match status" value="1"/>
</dbReference>
<comment type="similarity">
    <text evidence="1">Belongs to the ATP-dependent DNA ligase family.</text>
</comment>
<dbReference type="InterPro" id="IPR050191">
    <property type="entry name" value="ATP-dep_DNA_ligase"/>
</dbReference>
<dbReference type="GO" id="GO:0005524">
    <property type="term" value="F:ATP binding"/>
    <property type="evidence" value="ECO:0007669"/>
    <property type="project" value="InterPro"/>
</dbReference>
<name>A0A4R2NSG0_9BACL</name>
<evidence type="ECO:0000313" key="6">
    <source>
        <dbReference type="Proteomes" id="UP000295416"/>
    </source>
</evidence>
<comment type="catalytic activity">
    <reaction evidence="3">
        <text>ATP + (deoxyribonucleotide)n-3'-hydroxyl + 5'-phospho-(deoxyribonucleotide)m = (deoxyribonucleotide)n+m + AMP + diphosphate.</text>
        <dbReference type="EC" id="6.5.1.1"/>
    </reaction>
</comment>
<dbReference type="AlphaFoldDB" id="A0A4R2NSG0"/>
<dbReference type="GO" id="GO:0003910">
    <property type="term" value="F:DNA ligase (ATP) activity"/>
    <property type="evidence" value="ECO:0007669"/>
    <property type="project" value="UniProtKB-EC"/>
</dbReference>
<sequence>MFIYPQLLETSPEPFDHSDVIWEPKMDGFRGILTRFDGKTTLYTRKGNVVTDRFPEFWEIPASGDFILDGEVICYDPQNKQIDFELAMQRFSTKSHSKVLYKSKTLPCVFVAWDILFYKGKDLRQTPLIKRKVILENVLEENEHFLKIRYIEGQGKAYFNSIKKINLEGAIAKFKQSFYVSTNPPTAKRSNHWLKVINWKYTNVYLTGYRKNPEFGWLAAIEENGQIKPVCIIEYGATPKERQAFYGVAKSLITKEDNEMVYLKPAIRAKIKFRNWTRKGYLRTPVFEEFIL</sequence>
<dbReference type="PROSITE" id="PS50160">
    <property type="entry name" value="DNA_LIGASE_A3"/>
    <property type="match status" value="1"/>
</dbReference>
<evidence type="ECO:0000256" key="1">
    <source>
        <dbReference type="ARBA" id="ARBA00007572"/>
    </source>
</evidence>
<dbReference type="EMBL" id="SLXK01000025">
    <property type="protein sequence ID" value="TCP24481.1"/>
    <property type="molecule type" value="Genomic_DNA"/>
</dbReference>
<gene>
    <name evidence="5" type="ORF">EV207_12541</name>
</gene>
<evidence type="ECO:0000256" key="2">
    <source>
        <dbReference type="ARBA" id="ARBA00022598"/>
    </source>
</evidence>
<dbReference type="Pfam" id="PF01068">
    <property type="entry name" value="DNA_ligase_A_M"/>
    <property type="match status" value="1"/>
</dbReference>
<dbReference type="GO" id="GO:0006310">
    <property type="term" value="P:DNA recombination"/>
    <property type="evidence" value="ECO:0007669"/>
    <property type="project" value="InterPro"/>
</dbReference>
<evidence type="ECO:0000259" key="4">
    <source>
        <dbReference type="PROSITE" id="PS50160"/>
    </source>
</evidence>
<keyword evidence="6" id="KW-1185">Reference proteome</keyword>
<dbReference type="InterPro" id="IPR012340">
    <property type="entry name" value="NA-bd_OB-fold"/>
</dbReference>
<comment type="caution">
    <text evidence="5">The sequence shown here is derived from an EMBL/GenBank/DDBJ whole genome shotgun (WGS) entry which is preliminary data.</text>
</comment>